<evidence type="ECO:0000313" key="2">
    <source>
        <dbReference type="Proteomes" id="UP000799440"/>
    </source>
</evidence>
<name>A0A6A6VN62_9PLEO</name>
<dbReference type="AlphaFoldDB" id="A0A6A6VN62"/>
<gene>
    <name evidence="1" type="ORF">M011DRAFT_455955</name>
</gene>
<keyword evidence="2" id="KW-1185">Reference proteome</keyword>
<dbReference type="EMBL" id="MU006563">
    <property type="protein sequence ID" value="KAF2751000.1"/>
    <property type="molecule type" value="Genomic_DNA"/>
</dbReference>
<sequence>MSSSADTSADSMTLDKWVVSSRSERLRWIIPGYLTVSWMNKYPLDLILELKRFYDCTTIEVDIMKFEEILETSSTDNMRSRCQGWLRARMQEPENLWFHAAWPVKQREDELIRREELPIGCPNPRLLTIWKASIIWQAVIAPRLKPERMRDSRYLETIWEETKGRIIEWLKAALTPASEPLVTEDTMRVKSSIIAVLIYTDIYGRANDTCCKECLDHEASDFCRSLKNEVVIPFASRCGNCLAWNRTPCGTFALSQRNALLFSGVTTSSRDYRC</sequence>
<protein>
    <submittedName>
        <fullName evidence="1">Uncharacterized protein</fullName>
    </submittedName>
</protein>
<organism evidence="1 2">
    <name type="scientific">Sporormia fimetaria CBS 119925</name>
    <dbReference type="NCBI Taxonomy" id="1340428"/>
    <lineage>
        <taxon>Eukaryota</taxon>
        <taxon>Fungi</taxon>
        <taxon>Dikarya</taxon>
        <taxon>Ascomycota</taxon>
        <taxon>Pezizomycotina</taxon>
        <taxon>Dothideomycetes</taxon>
        <taxon>Pleosporomycetidae</taxon>
        <taxon>Pleosporales</taxon>
        <taxon>Sporormiaceae</taxon>
        <taxon>Sporormia</taxon>
    </lineage>
</organism>
<evidence type="ECO:0000313" key="1">
    <source>
        <dbReference type="EMBL" id="KAF2751000.1"/>
    </source>
</evidence>
<reference evidence="1" key="1">
    <citation type="journal article" date="2020" name="Stud. Mycol.">
        <title>101 Dothideomycetes genomes: a test case for predicting lifestyles and emergence of pathogens.</title>
        <authorList>
            <person name="Haridas S."/>
            <person name="Albert R."/>
            <person name="Binder M."/>
            <person name="Bloem J."/>
            <person name="Labutti K."/>
            <person name="Salamov A."/>
            <person name="Andreopoulos B."/>
            <person name="Baker S."/>
            <person name="Barry K."/>
            <person name="Bills G."/>
            <person name="Bluhm B."/>
            <person name="Cannon C."/>
            <person name="Castanera R."/>
            <person name="Culley D."/>
            <person name="Daum C."/>
            <person name="Ezra D."/>
            <person name="Gonzalez J."/>
            <person name="Henrissat B."/>
            <person name="Kuo A."/>
            <person name="Liang C."/>
            <person name="Lipzen A."/>
            <person name="Lutzoni F."/>
            <person name="Magnuson J."/>
            <person name="Mondo S."/>
            <person name="Nolan M."/>
            <person name="Ohm R."/>
            <person name="Pangilinan J."/>
            <person name="Park H.-J."/>
            <person name="Ramirez L."/>
            <person name="Alfaro M."/>
            <person name="Sun H."/>
            <person name="Tritt A."/>
            <person name="Yoshinaga Y."/>
            <person name="Zwiers L.-H."/>
            <person name="Turgeon B."/>
            <person name="Goodwin S."/>
            <person name="Spatafora J."/>
            <person name="Crous P."/>
            <person name="Grigoriev I."/>
        </authorList>
    </citation>
    <scope>NUCLEOTIDE SEQUENCE</scope>
    <source>
        <strain evidence="1">CBS 119925</strain>
    </source>
</reference>
<accession>A0A6A6VN62</accession>
<proteinExistence type="predicted"/>
<dbReference type="Proteomes" id="UP000799440">
    <property type="component" value="Unassembled WGS sequence"/>
</dbReference>